<dbReference type="InterPro" id="IPR007484">
    <property type="entry name" value="Peptidase_M28"/>
</dbReference>
<name>A0A1M6C0E6_9FIRM</name>
<feature type="signal peptide" evidence="2">
    <location>
        <begin position="1"/>
        <end position="25"/>
    </location>
</feature>
<evidence type="ECO:0000259" key="3">
    <source>
        <dbReference type="PROSITE" id="PS52035"/>
    </source>
</evidence>
<dbReference type="Proteomes" id="UP000184442">
    <property type="component" value="Unassembled WGS sequence"/>
</dbReference>
<dbReference type="GO" id="GO:0004181">
    <property type="term" value="F:metallocarboxypeptidase activity"/>
    <property type="evidence" value="ECO:0007669"/>
    <property type="project" value="InterPro"/>
</dbReference>
<dbReference type="PROSITE" id="PS52035">
    <property type="entry name" value="PEPTIDASE_M14"/>
    <property type="match status" value="1"/>
</dbReference>
<dbReference type="PANTHER" id="PTHR12147">
    <property type="entry name" value="METALLOPEPTIDASE M28 FAMILY MEMBER"/>
    <property type="match status" value="1"/>
</dbReference>
<dbReference type="GO" id="GO:0008270">
    <property type="term" value="F:zinc ion binding"/>
    <property type="evidence" value="ECO:0007669"/>
    <property type="project" value="InterPro"/>
</dbReference>
<proteinExistence type="inferred from homology"/>
<dbReference type="Pfam" id="PF00246">
    <property type="entry name" value="Peptidase_M14"/>
    <property type="match status" value="1"/>
</dbReference>
<dbReference type="InterPro" id="IPR000834">
    <property type="entry name" value="Peptidase_M14"/>
</dbReference>
<evidence type="ECO:0000313" key="4">
    <source>
        <dbReference type="EMBL" id="SHI54529.1"/>
    </source>
</evidence>
<dbReference type="CDD" id="cd06244">
    <property type="entry name" value="M14-like"/>
    <property type="match status" value="1"/>
</dbReference>
<feature type="chain" id="PRO_5012229264" evidence="2">
    <location>
        <begin position="26"/>
        <end position="1481"/>
    </location>
</feature>
<dbReference type="Gene3D" id="3.40.630.10">
    <property type="entry name" value="Zn peptidases"/>
    <property type="match status" value="2"/>
</dbReference>
<dbReference type="GO" id="GO:0006508">
    <property type="term" value="P:proteolysis"/>
    <property type="evidence" value="ECO:0007669"/>
    <property type="project" value="InterPro"/>
</dbReference>
<reference evidence="4 5" key="1">
    <citation type="submission" date="2016-11" db="EMBL/GenBank/DDBJ databases">
        <authorList>
            <person name="Jaros S."/>
            <person name="Januszkiewicz K."/>
            <person name="Wedrychowicz H."/>
        </authorList>
    </citation>
    <scope>NUCLEOTIDE SEQUENCE [LARGE SCALE GENOMIC DNA]</scope>
    <source>
        <strain evidence="4 5">DSM 19022</strain>
    </source>
</reference>
<keyword evidence="4" id="KW-0121">Carboxypeptidase</keyword>
<dbReference type="EMBL" id="FQZS01000004">
    <property type="protein sequence ID" value="SHI54529.1"/>
    <property type="molecule type" value="Genomic_DNA"/>
</dbReference>
<gene>
    <name evidence="4" type="ORF">SAMN02745176_00630</name>
</gene>
<evidence type="ECO:0000313" key="5">
    <source>
        <dbReference type="Proteomes" id="UP000184442"/>
    </source>
</evidence>
<keyword evidence="5" id="KW-1185">Reference proteome</keyword>
<comment type="similarity">
    <text evidence="1">Belongs to the peptidase M14 family.</text>
</comment>
<dbReference type="STRING" id="1122184.SAMN02745176_00630"/>
<keyword evidence="2" id="KW-0732">Signal</keyword>
<dbReference type="PANTHER" id="PTHR12147:SF26">
    <property type="entry name" value="PEPTIDASE M28 DOMAIN-CONTAINING PROTEIN"/>
    <property type="match status" value="1"/>
</dbReference>
<accession>A0A1M6C0E6</accession>
<dbReference type="InterPro" id="IPR045175">
    <property type="entry name" value="M28_fam"/>
</dbReference>
<sequence>MLKKPLSLILVVVMILSMVFSPVFAAPDIKGYLPENGRGGHGYGGSTEVIRDREGDLTPEDMIGVREIEENPYGAVKSEKAITEDEDDEQQMMTLKAATGAFKSREYGERAYEHVEYLSKVIGARPTGTEKEYEARDYIKKVFEDIGYSVEIQEFQRSIGPSTVEAVATEEDAVDAEESAVDGALEEGTVEEAGKNEEEKMVGVVEEHGNEDLTAEEGSKIEETAEEVTVEKDEAKTTKEAENEKTVAEAVYKDAPMVINHYNVIATKPGSSDKVVIVGAHYDSVTAGTGADDNASGVGIMLEAAEILANMDTPYTIKFIAFAAEEIRFRGSKHYVENMTEEEIENTIAMINIDSCIGGDFAYVYGGYADDPDGGWVRDKALALAKNLGLDLKTNPGLNSDYPEGTTGDWSDHVYFRLAGIPYAYFEATNWEIGEKDGYTQTVKHGAIMHSRKDNLDFIEKEFHGRVMDRLHTFVTVLTNLLLYIDEPLYQGMKLSGNLASMTEERVFDVAVDFGYLPDLDELQWTFGGIDFEEWKKIDYLYGSLTDESFIKFEAEPYLDGSTVKATIKFELPFGTFDGDNWIPVDTLDRRPYPRTYYPRLLGTYDLTVTDGDKDVSISSPIKLNAYDSYHTWDELKPAIDKIISKAVGERYIEYKSLGKSIEGRDCHFVILAESKAAVEKYLNEILPMALEDPAELQRRISEKELSDYKIPIWFNNIHPDEAPGTDAVLGLLEMLATRKEVEYEDIEINEGKEEIPSTKNTVTLKVSELLDNFIFLFNFTVNPDGRYYNTRTNVNGFDLNRDCSFQTQPEAVNTIKAIVEWKPLTFLDFHGHVKEFLIEPTTPPHDPNYEYDLLVHSMLEQAYVMGRAGIGSTRYGSFIVPREDYSSGWDDGSPVYTPMYAMHHGSLGHTIEIPDINEHSYDALIACGLAAAKFALDNKDELYNNQLEIFRRGVENIDAKDLVDKEFVDGNGNIVGRPRGDYDNFFPEYYVIPVDVSTQKNVLEAHLVADYLLRNGILVDVSTEDVTIGDRTYPKGSYVVDMHQAIRGYANAILSDGFDISTFDDMYAETVMNFHDVWGFDRYVIREEGVFKGKTKRISGVSIPETVIPTDSDYYIIKNNTNDAIRGINELLRKKQKVSMILSSGEGYEAGDFVISKKALSMIKGKYYLEVLPYDGGSLVKDISKPQIGLVGSGNVEFVLRELGFDYSTSLSNSNVILATGSTNVKSYIDKGIPYVGIGISPIRFVRANGILAVDGRSTGYEGLLKSEVAKDSIINSNYEEEEYILNPYGSGLYFTVVPDDVKVLARVTTDDDYFKAGWWPKNEEVKGAPLVVQGEYNNTPITLFAFNMANKGQPKHFFRMLANAIFMSLPSETPGSFDIVLENVPPSFKLGGDANVTVAITNNTDTQKRALLIIALYDLNAKTMVSYAASSETVAAGVQKMLSASLSIPKTGKYIVKAFVWDSWDNPQPLSDALVVPVE</sequence>
<evidence type="ECO:0000256" key="2">
    <source>
        <dbReference type="SAM" id="SignalP"/>
    </source>
</evidence>
<keyword evidence="4" id="KW-0378">Hydrolase</keyword>
<dbReference type="RefSeq" id="WP_073024446.1">
    <property type="nucleotide sequence ID" value="NZ_FQZS01000004.1"/>
</dbReference>
<keyword evidence="4" id="KW-0645">Protease</keyword>
<dbReference type="SUPFAM" id="SSF53187">
    <property type="entry name" value="Zn-dependent exopeptidases"/>
    <property type="match status" value="2"/>
</dbReference>
<evidence type="ECO:0000256" key="1">
    <source>
        <dbReference type="PROSITE-ProRule" id="PRU01379"/>
    </source>
</evidence>
<dbReference type="Pfam" id="PF04389">
    <property type="entry name" value="Peptidase_M28"/>
    <property type="match status" value="1"/>
</dbReference>
<protein>
    <submittedName>
        <fullName evidence="4">Zinc carboxypeptidase</fullName>
    </submittedName>
</protein>
<feature type="domain" description="Peptidase M14" evidence="3">
    <location>
        <begin position="629"/>
        <end position="940"/>
    </location>
</feature>
<organism evidence="4 5">
    <name type="scientific">Lutispora thermophila DSM 19022</name>
    <dbReference type="NCBI Taxonomy" id="1122184"/>
    <lineage>
        <taxon>Bacteria</taxon>
        <taxon>Bacillati</taxon>
        <taxon>Bacillota</taxon>
        <taxon>Clostridia</taxon>
        <taxon>Lutisporales</taxon>
        <taxon>Lutisporaceae</taxon>
        <taxon>Lutispora</taxon>
    </lineage>
</organism>
<feature type="active site" description="Proton donor/acceptor" evidence="1">
    <location>
        <position position="913"/>
    </location>
</feature>